<dbReference type="EMBL" id="RJTJ01000012">
    <property type="protein sequence ID" value="RUM05495.1"/>
    <property type="molecule type" value="Genomic_DNA"/>
</dbReference>
<feature type="region of interest" description="Disordered" evidence="1">
    <location>
        <begin position="27"/>
        <end position="80"/>
    </location>
</feature>
<dbReference type="AlphaFoldDB" id="A0A3S0QZW6"/>
<protein>
    <submittedName>
        <fullName evidence="2">Uncharacterized protein</fullName>
    </submittedName>
</protein>
<feature type="compositionally biased region" description="Basic and acidic residues" evidence="1">
    <location>
        <begin position="57"/>
        <end position="72"/>
    </location>
</feature>
<gene>
    <name evidence="2" type="ORF">EFR84_15295</name>
</gene>
<evidence type="ECO:0000256" key="1">
    <source>
        <dbReference type="SAM" id="MobiDB-lite"/>
    </source>
</evidence>
<reference evidence="2 3" key="1">
    <citation type="submission" date="2018-11" db="EMBL/GenBank/DDBJ databases">
        <title>Rhizobium chutanense sp. nov., isolated from root nodules of Phaseolus vulgaris in China.</title>
        <authorList>
            <person name="Huo Y."/>
        </authorList>
    </citation>
    <scope>NUCLEOTIDE SEQUENCE [LARGE SCALE GENOMIC DNA]</scope>
    <source>
        <strain evidence="2 3">C16</strain>
    </source>
</reference>
<comment type="caution">
    <text evidence="2">The sequence shown here is derived from an EMBL/GenBank/DDBJ whole genome shotgun (WGS) entry which is preliminary data.</text>
</comment>
<accession>A0A3S0QZW6</accession>
<name>A0A3S0QZW6_9HYPH</name>
<dbReference type="Proteomes" id="UP000278081">
    <property type="component" value="Unassembled WGS sequence"/>
</dbReference>
<organism evidence="2 3">
    <name type="scientific">Rhizobium chutanense</name>
    <dbReference type="NCBI Taxonomy" id="2035448"/>
    <lineage>
        <taxon>Bacteria</taxon>
        <taxon>Pseudomonadati</taxon>
        <taxon>Pseudomonadota</taxon>
        <taxon>Alphaproteobacteria</taxon>
        <taxon>Hyphomicrobiales</taxon>
        <taxon>Rhizobiaceae</taxon>
        <taxon>Rhizobium/Agrobacterium group</taxon>
        <taxon>Rhizobium</taxon>
    </lineage>
</organism>
<dbReference type="OrthoDB" id="8402275at2"/>
<evidence type="ECO:0000313" key="2">
    <source>
        <dbReference type="EMBL" id="RUM05495.1"/>
    </source>
</evidence>
<sequence length="80" mass="8644">MISETAVYGCPIRADGLPLTLALSPRAGRGDVPCESEVETGSLRHGPFAPRAGVRRTGRDRWLDPGRWRQPDEGSLSPTS</sequence>
<evidence type="ECO:0000313" key="3">
    <source>
        <dbReference type="Proteomes" id="UP000278081"/>
    </source>
</evidence>
<proteinExistence type="predicted"/>